<dbReference type="EMBL" id="JAQSIO010000016">
    <property type="protein sequence ID" value="MDD0817186.1"/>
    <property type="molecule type" value="Genomic_DNA"/>
</dbReference>
<keyword evidence="2" id="KW-1185">Reference proteome</keyword>
<gene>
    <name evidence="1" type="ORF">PSQ39_21305</name>
</gene>
<reference evidence="1 2" key="1">
    <citation type="submission" date="2023-02" db="EMBL/GenBank/DDBJ databases">
        <title>Bacterial whole genome sequence for Curvibacter sp. HBC28.</title>
        <authorList>
            <person name="Le V."/>
            <person name="Ko S.-R."/>
            <person name="Ahn C.-Y."/>
            <person name="Oh H.-M."/>
        </authorList>
    </citation>
    <scope>NUCLEOTIDE SEQUENCE [LARGE SCALE GENOMIC DNA]</scope>
    <source>
        <strain evidence="1 2">HBC28</strain>
    </source>
</reference>
<organism evidence="1 2">
    <name type="scientific">Curvibacter microcysteis</name>
    <dbReference type="NCBI Taxonomy" id="3026419"/>
    <lineage>
        <taxon>Bacteria</taxon>
        <taxon>Pseudomonadati</taxon>
        <taxon>Pseudomonadota</taxon>
        <taxon>Betaproteobacteria</taxon>
        <taxon>Burkholderiales</taxon>
        <taxon>Comamonadaceae</taxon>
        <taxon>Curvibacter</taxon>
    </lineage>
</organism>
<dbReference type="Proteomes" id="UP001528672">
    <property type="component" value="Unassembled WGS sequence"/>
</dbReference>
<accession>A0ABT5MPM4</accession>
<sequence>MKVYLEQTLDSALTANALPHAFGQALLRAHISSALELFNYTSPDTKLSSLSGLTKKHYVEVIIYLLWLLKNAIADESKTDSKRLEMATGLVAAMISSTHGDIGGRDQARQFAEIALDMVDALESKESIRVEGGAA</sequence>
<name>A0ABT5MPM4_9BURK</name>
<evidence type="ECO:0000313" key="1">
    <source>
        <dbReference type="EMBL" id="MDD0817186.1"/>
    </source>
</evidence>
<proteinExistence type="predicted"/>
<evidence type="ECO:0000313" key="2">
    <source>
        <dbReference type="Proteomes" id="UP001528672"/>
    </source>
</evidence>
<protein>
    <submittedName>
        <fullName evidence="1">Uncharacterized protein</fullName>
    </submittedName>
</protein>
<dbReference type="RefSeq" id="WP_273929655.1">
    <property type="nucleotide sequence ID" value="NZ_JAQSIO010000016.1"/>
</dbReference>
<comment type="caution">
    <text evidence="1">The sequence shown here is derived from an EMBL/GenBank/DDBJ whole genome shotgun (WGS) entry which is preliminary data.</text>
</comment>